<evidence type="ECO:0000313" key="2">
    <source>
        <dbReference type="EMBL" id="TXC77135.1"/>
    </source>
</evidence>
<reference evidence="2 3" key="1">
    <citation type="submission" date="2019-08" db="EMBL/GenBank/DDBJ databases">
        <title>Genome of Luteibaculum oceani JCM 18817.</title>
        <authorList>
            <person name="Bowman J.P."/>
        </authorList>
    </citation>
    <scope>NUCLEOTIDE SEQUENCE [LARGE SCALE GENOMIC DNA]</scope>
    <source>
        <strain evidence="2 3">JCM 18817</strain>
    </source>
</reference>
<keyword evidence="1" id="KW-0732">Signal</keyword>
<evidence type="ECO:0000313" key="3">
    <source>
        <dbReference type="Proteomes" id="UP000321168"/>
    </source>
</evidence>
<name>A0A5C6V263_9FLAO</name>
<feature type="signal peptide" evidence="1">
    <location>
        <begin position="1"/>
        <end position="20"/>
    </location>
</feature>
<accession>A0A5C6V263</accession>
<proteinExistence type="predicted"/>
<dbReference type="RefSeq" id="WP_147015023.1">
    <property type="nucleotide sequence ID" value="NZ_VORB01000008.1"/>
</dbReference>
<organism evidence="2 3">
    <name type="scientific">Luteibaculum oceani</name>
    <dbReference type="NCBI Taxonomy" id="1294296"/>
    <lineage>
        <taxon>Bacteria</taxon>
        <taxon>Pseudomonadati</taxon>
        <taxon>Bacteroidota</taxon>
        <taxon>Flavobacteriia</taxon>
        <taxon>Flavobacteriales</taxon>
        <taxon>Luteibaculaceae</taxon>
        <taxon>Luteibaculum</taxon>
    </lineage>
</organism>
<comment type="caution">
    <text evidence="2">The sequence shown here is derived from an EMBL/GenBank/DDBJ whole genome shotgun (WGS) entry which is preliminary data.</text>
</comment>
<protein>
    <recommendedName>
        <fullName evidence="4">Tetratricopeptide repeat protein</fullName>
    </recommendedName>
</protein>
<dbReference type="AlphaFoldDB" id="A0A5C6V263"/>
<sequence>MKKLVLLLLLGLISVANIQAQDEKKEYFDLLMLYLDADYEKLLKKAEKYMDNDKTRKDALPYLYAAMGYFDIKDNEELSEVYKNPLRESLKLATKFVRYDRTNAYAEEGDDFIAKLRAEIKNEAIFELKEGKDSRAQYYFKQLLRLDENDYSVIYMQLQLAAREGDTYTQNEMQAEFNRMIENVTDWSKEASDKKNFLEYAMLEHADYLKEKGRTDAALKVVTQLEKFVGVTAKTTEFKKSN</sequence>
<evidence type="ECO:0000256" key="1">
    <source>
        <dbReference type="SAM" id="SignalP"/>
    </source>
</evidence>
<keyword evidence="3" id="KW-1185">Reference proteome</keyword>
<gene>
    <name evidence="2" type="ORF">FRX97_09740</name>
</gene>
<dbReference type="OrthoDB" id="1466768at2"/>
<dbReference type="EMBL" id="VORB01000008">
    <property type="protein sequence ID" value="TXC77135.1"/>
    <property type="molecule type" value="Genomic_DNA"/>
</dbReference>
<dbReference type="Proteomes" id="UP000321168">
    <property type="component" value="Unassembled WGS sequence"/>
</dbReference>
<feature type="chain" id="PRO_5023074082" description="Tetratricopeptide repeat protein" evidence="1">
    <location>
        <begin position="21"/>
        <end position="242"/>
    </location>
</feature>
<evidence type="ECO:0008006" key="4">
    <source>
        <dbReference type="Google" id="ProtNLM"/>
    </source>
</evidence>